<keyword evidence="2" id="KW-0812">Transmembrane</keyword>
<evidence type="ECO:0000256" key="2">
    <source>
        <dbReference type="SAM" id="Phobius"/>
    </source>
</evidence>
<keyword evidence="2" id="KW-1133">Transmembrane helix</keyword>
<feature type="transmembrane region" description="Helical" evidence="2">
    <location>
        <begin position="76"/>
        <end position="95"/>
    </location>
</feature>
<protein>
    <submittedName>
        <fullName evidence="3">Tellurium resistance protein TerC</fullName>
    </submittedName>
</protein>
<evidence type="ECO:0000313" key="3">
    <source>
        <dbReference type="EMBL" id="PZO98232.1"/>
    </source>
</evidence>
<reference evidence="3 4" key="1">
    <citation type="submission" date="2017-11" db="EMBL/GenBank/DDBJ databases">
        <title>Infants hospitalized years apart are colonized by the same room-sourced microbial strains.</title>
        <authorList>
            <person name="Brooks B."/>
            <person name="Olm M.R."/>
            <person name="Firek B.A."/>
            <person name="Baker R."/>
            <person name="Thomas B.C."/>
            <person name="Morowitz M.J."/>
            <person name="Banfield J.F."/>
        </authorList>
    </citation>
    <scope>NUCLEOTIDE SEQUENCE [LARGE SCALE GENOMIC DNA]</scope>
    <source>
        <strain evidence="3">S2_012_000_R3_87</strain>
    </source>
</reference>
<accession>A0A2W5AXQ7</accession>
<gene>
    <name evidence="3" type="ORF">DI609_11210</name>
</gene>
<feature type="transmembrane region" description="Helical" evidence="2">
    <location>
        <begin position="131"/>
        <end position="149"/>
    </location>
</feature>
<name>A0A2W5AXQ7_9CORY</name>
<dbReference type="Proteomes" id="UP000249451">
    <property type="component" value="Unassembled WGS sequence"/>
</dbReference>
<sequence length="163" mass="17637">MTDRPGPIDYNRRPRRTQKDGEQDTSTWPAQLRIAYWVFVVAAVIMLTAGIVGIGASTKVVTGIAPEARDFIAFNVRFAAVSNIVGAVVIAACAAQLAGGSTWARRAIVLVSAYAMFVNVAALIIGVGELLLLFIPMVLMVGIYFLFHPNSNAFIKARRLERA</sequence>
<dbReference type="AlphaFoldDB" id="A0A2W5AXQ7"/>
<feature type="transmembrane region" description="Helical" evidence="2">
    <location>
        <begin position="34"/>
        <end position="56"/>
    </location>
</feature>
<evidence type="ECO:0000256" key="1">
    <source>
        <dbReference type="SAM" id="MobiDB-lite"/>
    </source>
</evidence>
<feature type="transmembrane region" description="Helical" evidence="2">
    <location>
        <begin position="107"/>
        <end position="125"/>
    </location>
</feature>
<feature type="region of interest" description="Disordered" evidence="1">
    <location>
        <begin position="1"/>
        <end position="24"/>
    </location>
</feature>
<comment type="caution">
    <text evidence="3">The sequence shown here is derived from an EMBL/GenBank/DDBJ whole genome shotgun (WGS) entry which is preliminary data.</text>
</comment>
<evidence type="ECO:0000313" key="4">
    <source>
        <dbReference type="Proteomes" id="UP000249451"/>
    </source>
</evidence>
<proteinExistence type="predicted"/>
<keyword evidence="2" id="KW-0472">Membrane</keyword>
<organism evidence="3 4">
    <name type="scientific">Corynebacterium urealyticum</name>
    <dbReference type="NCBI Taxonomy" id="43771"/>
    <lineage>
        <taxon>Bacteria</taxon>
        <taxon>Bacillati</taxon>
        <taxon>Actinomycetota</taxon>
        <taxon>Actinomycetes</taxon>
        <taxon>Mycobacteriales</taxon>
        <taxon>Corynebacteriaceae</taxon>
        <taxon>Corynebacterium</taxon>
    </lineage>
</organism>
<dbReference type="EMBL" id="QFNY01000310">
    <property type="protein sequence ID" value="PZO98232.1"/>
    <property type="molecule type" value="Genomic_DNA"/>
</dbReference>